<evidence type="ECO:0000259" key="1">
    <source>
        <dbReference type="PROSITE" id="PS51388"/>
    </source>
</evidence>
<dbReference type="GO" id="GO:0016185">
    <property type="term" value="P:synaptic vesicle budding from presynaptic endocytic zone membrane"/>
    <property type="evidence" value="ECO:0007669"/>
    <property type="project" value="TreeGrafter"/>
</dbReference>
<dbReference type="GO" id="GO:0005737">
    <property type="term" value="C:cytoplasm"/>
    <property type="evidence" value="ECO:0007669"/>
    <property type="project" value="TreeGrafter"/>
</dbReference>
<accession>A0A9Q1DV15</accession>
<dbReference type="GO" id="GO:0098793">
    <property type="term" value="C:presynapse"/>
    <property type="evidence" value="ECO:0007669"/>
    <property type="project" value="GOC"/>
</dbReference>
<keyword evidence="3" id="KW-1185">Reference proteome</keyword>
<proteinExistence type="predicted"/>
<dbReference type="GO" id="GO:0005874">
    <property type="term" value="C:microtubule"/>
    <property type="evidence" value="ECO:0007669"/>
    <property type="project" value="TreeGrafter"/>
</dbReference>
<dbReference type="GO" id="GO:0008017">
    <property type="term" value="F:microtubule binding"/>
    <property type="evidence" value="ECO:0007669"/>
    <property type="project" value="TreeGrafter"/>
</dbReference>
<feature type="domain" description="GED" evidence="1">
    <location>
        <begin position="322"/>
        <end position="411"/>
    </location>
</feature>
<dbReference type="GO" id="GO:0051607">
    <property type="term" value="P:defense response to virus"/>
    <property type="evidence" value="ECO:0007669"/>
    <property type="project" value="TreeGrafter"/>
</dbReference>
<dbReference type="Proteomes" id="UP001152803">
    <property type="component" value="Unassembled WGS sequence"/>
</dbReference>
<comment type="caution">
    <text evidence="2">The sequence shown here is derived from an EMBL/GenBank/DDBJ whole genome shotgun (WGS) entry which is preliminary data.</text>
</comment>
<evidence type="ECO:0000313" key="2">
    <source>
        <dbReference type="EMBL" id="KAJ8282251.1"/>
    </source>
</evidence>
<dbReference type="InterPro" id="IPR020850">
    <property type="entry name" value="GED_dom"/>
</dbReference>
<dbReference type="Gene3D" id="1.20.120.1240">
    <property type="entry name" value="Dynamin, middle domain"/>
    <property type="match status" value="1"/>
</dbReference>
<dbReference type="InterPro" id="IPR022812">
    <property type="entry name" value="Dynamin"/>
</dbReference>
<dbReference type="EMBL" id="JAFJMO010000003">
    <property type="protein sequence ID" value="KAJ8282251.1"/>
    <property type="molecule type" value="Genomic_DNA"/>
</dbReference>
<dbReference type="FunFam" id="1.20.120.1240:FF:000007">
    <property type="entry name" value="Interferon-induced GTP-binding protein Mx1"/>
    <property type="match status" value="1"/>
</dbReference>
<sequence length="411" mass="48050">MSYLESDRLIKISYLVQIIDCYKMFKFVILKYCSSPYLWKTKPQLSGRPKMHFQWNITLNHPHQMPNFLLSRKLMDNQKATIPYLAERLTKELVEHIAKSLPKLEEQIDKKLEQTKRKLKNLGDGVPQDQGQMTNFLIEKITKFNSLLFEVARAEEVVEEGNTRVFTKIRSEFSKWKTQLDKKANKLDEHLRDEVEEFAQTRRGKELPGFVNYKTFEGIVKQHIQDMEEPAVLLLKNVAEIIRCNVNKIATSHFEAFPNLLRVTKVHMEDLREQENKNAEEKLHWQFSMEKTVYSQDCLYSYQLNAVKQRGTSFVLAMNADLKEMAHHVSAYFKLASDRLANQVPLIIQYHLLDQYVGRLHIATMGILGEGHVITRLLQEDSNKSRDREALMGSVERLRKARQLLAKSVLI</sequence>
<dbReference type="PANTHER" id="PTHR11566">
    <property type="entry name" value="DYNAMIN"/>
    <property type="match status" value="1"/>
</dbReference>
<evidence type="ECO:0000313" key="3">
    <source>
        <dbReference type="Proteomes" id="UP001152803"/>
    </source>
</evidence>
<dbReference type="OrthoDB" id="5061070at2759"/>
<dbReference type="InterPro" id="IPR003130">
    <property type="entry name" value="GED"/>
</dbReference>
<gene>
    <name evidence="2" type="ORF">COCON_G00047700</name>
</gene>
<reference evidence="2" key="1">
    <citation type="journal article" date="2023" name="Science">
        <title>Genome structures resolve the early diversification of teleost fishes.</title>
        <authorList>
            <person name="Parey E."/>
            <person name="Louis A."/>
            <person name="Montfort J."/>
            <person name="Bouchez O."/>
            <person name="Roques C."/>
            <person name="Iampietro C."/>
            <person name="Lluch J."/>
            <person name="Castinel A."/>
            <person name="Donnadieu C."/>
            <person name="Desvignes T."/>
            <person name="Floi Bucao C."/>
            <person name="Jouanno E."/>
            <person name="Wen M."/>
            <person name="Mejri S."/>
            <person name="Dirks R."/>
            <person name="Jansen H."/>
            <person name="Henkel C."/>
            <person name="Chen W.J."/>
            <person name="Zahm M."/>
            <person name="Cabau C."/>
            <person name="Klopp C."/>
            <person name="Thompson A.W."/>
            <person name="Robinson-Rechavi M."/>
            <person name="Braasch I."/>
            <person name="Lecointre G."/>
            <person name="Bobe J."/>
            <person name="Postlethwait J.H."/>
            <person name="Berthelot C."/>
            <person name="Roest Crollius H."/>
            <person name="Guiguen Y."/>
        </authorList>
    </citation>
    <scope>NUCLEOTIDE SEQUENCE</scope>
    <source>
        <strain evidence="2">Concon-B</strain>
    </source>
</reference>
<dbReference type="AlphaFoldDB" id="A0A9Q1DV15"/>
<dbReference type="PANTHER" id="PTHR11566:SF199">
    <property type="entry name" value="INTERFERON-INDUCED GTP-BINDING PROTEIN MXC-RELATED"/>
    <property type="match status" value="1"/>
</dbReference>
<dbReference type="GO" id="GO:0005634">
    <property type="term" value="C:nucleus"/>
    <property type="evidence" value="ECO:0007669"/>
    <property type="project" value="TreeGrafter"/>
</dbReference>
<name>A0A9Q1DV15_CONCO</name>
<dbReference type="Pfam" id="PF02212">
    <property type="entry name" value="GED"/>
    <property type="match status" value="1"/>
</dbReference>
<dbReference type="InterPro" id="IPR000375">
    <property type="entry name" value="Dynamin_stalk"/>
</dbReference>
<organism evidence="2 3">
    <name type="scientific">Conger conger</name>
    <name type="common">Conger eel</name>
    <name type="synonym">Muraena conger</name>
    <dbReference type="NCBI Taxonomy" id="82655"/>
    <lineage>
        <taxon>Eukaryota</taxon>
        <taxon>Metazoa</taxon>
        <taxon>Chordata</taxon>
        <taxon>Craniata</taxon>
        <taxon>Vertebrata</taxon>
        <taxon>Euteleostomi</taxon>
        <taxon>Actinopterygii</taxon>
        <taxon>Neopterygii</taxon>
        <taxon>Teleostei</taxon>
        <taxon>Anguilliformes</taxon>
        <taxon>Congridae</taxon>
        <taxon>Conger</taxon>
    </lineage>
</organism>
<protein>
    <recommendedName>
        <fullName evidence="1">GED domain-containing protein</fullName>
    </recommendedName>
</protein>
<dbReference type="Pfam" id="PF01031">
    <property type="entry name" value="Dynamin_M"/>
    <property type="match status" value="1"/>
</dbReference>
<dbReference type="SMART" id="SM00302">
    <property type="entry name" value="GED"/>
    <property type="match status" value="1"/>
</dbReference>
<dbReference type="GO" id="GO:0005525">
    <property type="term" value="F:GTP binding"/>
    <property type="evidence" value="ECO:0007669"/>
    <property type="project" value="InterPro"/>
</dbReference>
<dbReference type="GO" id="GO:0031623">
    <property type="term" value="P:receptor internalization"/>
    <property type="evidence" value="ECO:0007669"/>
    <property type="project" value="TreeGrafter"/>
</dbReference>
<dbReference type="GO" id="GO:0005886">
    <property type="term" value="C:plasma membrane"/>
    <property type="evidence" value="ECO:0007669"/>
    <property type="project" value="TreeGrafter"/>
</dbReference>
<dbReference type="PROSITE" id="PS51388">
    <property type="entry name" value="GED"/>
    <property type="match status" value="1"/>
</dbReference>
<dbReference type="GO" id="GO:0003924">
    <property type="term" value="F:GTPase activity"/>
    <property type="evidence" value="ECO:0007669"/>
    <property type="project" value="InterPro"/>
</dbReference>